<dbReference type="NCBIfam" id="TIGR01188">
    <property type="entry name" value="drrA"/>
    <property type="match status" value="1"/>
</dbReference>
<evidence type="ECO:0000256" key="8">
    <source>
        <dbReference type="ARBA" id="ARBA00023251"/>
    </source>
</evidence>
<dbReference type="InterPro" id="IPR003593">
    <property type="entry name" value="AAA+_ATPase"/>
</dbReference>
<evidence type="ECO:0000256" key="7">
    <source>
        <dbReference type="ARBA" id="ARBA00023136"/>
    </source>
</evidence>
<proteinExistence type="inferred from homology"/>
<reference evidence="12" key="1">
    <citation type="submission" date="2023-07" db="EMBL/GenBank/DDBJ databases">
        <title>Whole genome shotgun sequence of Streptomyces cacaoi subsp. asoensis NBRC 13813.</title>
        <authorList>
            <person name="Komaki H."/>
            <person name="Tamura T."/>
        </authorList>
    </citation>
    <scope>NUCLEOTIDE SEQUENCE [LARGE SCALE GENOMIC DNA]</scope>
    <source>
        <strain evidence="12">NBRC 13813</strain>
    </source>
</reference>
<dbReference type="PANTHER" id="PTHR42711:SF19">
    <property type="entry name" value="DOXORUBICIN RESISTANCE ATP-BINDING PROTEIN DRRA"/>
    <property type="match status" value="1"/>
</dbReference>
<evidence type="ECO:0000313" key="12">
    <source>
        <dbReference type="Proteomes" id="UP000649259"/>
    </source>
</evidence>
<evidence type="ECO:0000256" key="2">
    <source>
        <dbReference type="ARBA" id="ARBA00022448"/>
    </source>
</evidence>
<keyword evidence="4" id="KW-0547">Nucleotide-binding</keyword>
<evidence type="ECO:0000256" key="6">
    <source>
        <dbReference type="ARBA" id="ARBA00022967"/>
    </source>
</evidence>
<keyword evidence="8" id="KW-0046">Antibiotic resistance</keyword>
<keyword evidence="3" id="KW-1003">Cell membrane</keyword>
<feature type="domain" description="ABC transporter" evidence="10">
    <location>
        <begin position="6"/>
        <end position="241"/>
    </location>
</feature>
<dbReference type="InterPro" id="IPR005894">
    <property type="entry name" value="DrrA"/>
</dbReference>
<protein>
    <submittedName>
        <fullName evidence="11">Daunorubicin resistance protein DrrA family ABC transporter ATP-binding protein</fullName>
    </submittedName>
</protein>
<evidence type="ECO:0000256" key="4">
    <source>
        <dbReference type="ARBA" id="ARBA00022741"/>
    </source>
</evidence>
<organism evidence="11 12">
    <name type="scientific">Streptomyces asoensis</name>
    <dbReference type="NCBI Taxonomy" id="249586"/>
    <lineage>
        <taxon>Bacteria</taxon>
        <taxon>Bacillati</taxon>
        <taxon>Actinomycetota</taxon>
        <taxon>Actinomycetes</taxon>
        <taxon>Kitasatosporales</taxon>
        <taxon>Streptomycetaceae</taxon>
        <taxon>Streptomyces</taxon>
    </lineage>
</organism>
<dbReference type="Gene3D" id="3.40.50.300">
    <property type="entry name" value="P-loop containing nucleotide triphosphate hydrolases"/>
    <property type="match status" value="1"/>
</dbReference>
<evidence type="ECO:0000259" key="10">
    <source>
        <dbReference type="PROSITE" id="PS50893"/>
    </source>
</evidence>
<evidence type="ECO:0000313" key="11">
    <source>
        <dbReference type="EMBL" id="GHI62511.1"/>
    </source>
</evidence>
<evidence type="ECO:0000256" key="3">
    <source>
        <dbReference type="ARBA" id="ARBA00022475"/>
    </source>
</evidence>
<dbReference type="InterPro" id="IPR017871">
    <property type="entry name" value="ABC_transporter-like_CS"/>
</dbReference>
<evidence type="ECO:0000256" key="1">
    <source>
        <dbReference type="ARBA" id="ARBA00004413"/>
    </source>
</evidence>
<comment type="subcellular location">
    <subcellularLocation>
        <location evidence="1">Cell membrane</location>
        <topology evidence="1">Peripheral membrane protein</topology>
        <orientation evidence="1">Cytoplasmic side</orientation>
    </subcellularLocation>
</comment>
<keyword evidence="2" id="KW-0813">Transport</keyword>
<dbReference type="SMART" id="SM00382">
    <property type="entry name" value="AAA"/>
    <property type="match status" value="1"/>
</dbReference>
<dbReference type="InterPro" id="IPR003439">
    <property type="entry name" value="ABC_transporter-like_ATP-bd"/>
</dbReference>
<keyword evidence="7" id="KW-0472">Membrane</keyword>
<dbReference type="GO" id="GO:0005524">
    <property type="term" value="F:ATP binding"/>
    <property type="evidence" value="ECO:0007669"/>
    <property type="project" value="UniProtKB-KW"/>
</dbReference>
<evidence type="ECO:0000256" key="5">
    <source>
        <dbReference type="ARBA" id="ARBA00022840"/>
    </source>
</evidence>
<keyword evidence="6" id="KW-1278">Translocase</keyword>
<gene>
    <name evidence="11" type="ORF">Saso_41610</name>
</gene>
<keyword evidence="12" id="KW-1185">Reference proteome</keyword>
<dbReference type="Proteomes" id="UP000649259">
    <property type="component" value="Unassembled WGS sequence"/>
</dbReference>
<dbReference type="Pfam" id="PF00005">
    <property type="entry name" value="ABC_tran"/>
    <property type="match status" value="1"/>
</dbReference>
<sequence>MTDDAITVEGVRKRYGGTRALDGLGLTVARGTVHGVLGPNGAGKTTLVRILSTLLRPDGGRVEVAGHDVVRQAREVRARIGLLGQHAALDEELGGRQNLEMFGRLHHLGARHARVRAGELLERFGLTDAGRKPVRAYSGGMRRRLDLAASLIGDRNGNGPQVLFLDEPTTGLDPRGRAEVWSAVRSLVGGGTTVVLTTQYLEEADQLADRISVVDRGRVIAGGTADELKALTGGDRIDVVLRDAALLGTVVALLPLPERDITVDPDRRLLSAPVTDRMAALSGVVRALEAAGVEAEDVALRRPTLDEVFLHLTGQDDRTKEAV</sequence>
<dbReference type="RefSeq" id="WP_189926958.1">
    <property type="nucleotide sequence ID" value="NZ_BMSI01000015.1"/>
</dbReference>
<comment type="caution">
    <text evidence="11">The sequence shown here is derived from an EMBL/GenBank/DDBJ whole genome shotgun (WGS) entry which is preliminary data.</text>
</comment>
<dbReference type="PROSITE" id="PS50893">
    <property type="entry name" value="ABC_TRANSPORTER_2"/>
    <property type="match status" value="1"/>
</dbReference>
<dbReference type="InterPro" id="IPR050763">
    <property type="entry name" value="ABC_transporter_ATP-binding"/>
</dbReference>
<dbReference type="PROSITE" id="PS00211">
    <property type="entry name" value="ABC_TRANSPORTER_1"/>
    <property type="match status" value="1"/>
</dbReference>
<accession>A0ABQ3S320</accession>
<name>A0ABQ3S320_9ACTN</name>
<dbReference type="SUPFAM" id="SSF52540">
    <property type="entry name" value="P-loop containing nucleoside triphosphate hydrolases"/>
    <property type="match status" value="1"/>
</dbReference>
<dbReference type="PANTHER" id="PTHR42711">
    <property type="entry name" value="ABC TRANSPORTER ATP-BINDING PROTEIN"/>
    <property type="match status" value="1"/>
</dbReference>
<comment type="similarity">
    <text evidence="9">Belongs to the ABC transporter superfamily. Drug exporter-1 (DrugE1) (TC 3.A.1.105) family.</text>
</comment>
<keyword evidence="5 11" id="KW-0067">ATP-binding</keyword>
<dbReference type="EMBL" id="BNEB01000003">
    <property type="protein sequence ID" value="GHI62511.1"/>
    <property type="molecule type" value="Genomic_DNA"/>
</dbReference>
<evidence type="ECO:0000256" key="9">
    <source>
        <dbReference type="ARBA" id="ARBA00049985"/>
    </source>
</evidence>
<dbReference type="InterPro" id="IPR027417">
    <property type="entry name" value="P-loop_NTPase"/>
</dbReference>
<dbReference type="GeneID" id="91472012"/>